<feature type="coiled-coil region" evidence="1">
    <location>
        <begin position="312"/>
        <end position="346"/>
    </location>
</feature>
<evidence type="ECO:0000256" key="2">
    <source>
        <dbReference type="SAM" id="MobiDB-lite"/>
    </source>
</evidence>
<sequence length="1269" mass="143921">MVYATRSRVLNKTQPAAATARVLGEQKQTPKKKRPTTTAAKRKAPPAKSLKSTRRASAPVISPVTTEDHKNTAKKTPPLHATASGGMEMTINSTDEHKAHNRDGKDHHVVEQDGRMHHHIWYKDFEENERADTNSNSGDIHLTQDIHQIHHGIAEGVVLGAPEPQPRARRSSKSSQSHASVRQYGPNSAPLTIHVDRTHRKHPLDGMDHHLIEADGRDHHHIRFSDNESSMGDSHDHGSLKASKFTSHSNAASTSHAMDALTTSTTTTSTTSTGHSLSTSPEHRRLHSKEEASVRLLTQKSQLDRTKAREAILNLDSDVLQLQKLLQEKEEALRTAEAEMTASRRTTTIRTEILTTEVNELRVLILDLRSSLQGKETALRDVRLEVEMVKKDDQTKIHTVEEYSHKVQEDLGRANKNSEMLAGQVKEMSKTLKTREQELQHTKSTVKNLERTKAKKTEEAQRLSNELAAVKMDKIKKQNELDMCHTQIKALENEHHKVETLDSQLQKLRHHLTERESSLKDVQKQNKSLNRDHIKAAKLTDEVKVLKRDIREAEDMLQKAQKAVDSLGVFRDRATLLQVEVHDLHDQINVLEKHETDLEDALMAHENCVIQSKELQDQINQLQAQLDEKQTEIQNLSLSKQLLHNQDESQITSMQAEMQILLADMRSKDQEAQKLKEKSAHDLTRINSVAGTLKIEILGLRQQLKDKNAALNSAGKSIKNLGAAQSQNETLAREVKKLEEKISVKDRHAAELDGVIASMTNQADRAAYQSAQDLAIASTTSLTLTAQIETLTKELSNKETTLHQVIERSSKDHEEGVHMVEEMSELAADLRLQLEHAKKDTEAAVKAKEGQIADIKMKLAAMEQHDEGLVSKMNDLNKEIDKETALLRQKEKTIQDIQRKLTEQTHEIGRLNAIVAQTRSEINEDRKRRASEIEESVLAQSQQLQQFQQIKTKLEQEIMELRNKNQELGKSVEVEHQHAVHEHELADQVQALLLWQQNSAAQTKEWENTVAALENERETQSKALSSYEREVLGLRTQLKEAEDWRQQANEQAEKISGVVSKLEKEQKLLKNVALQHDKIEAKANEKMLSFQCQIQSLQNERVMLMKDIDDKETDIDEMRTKLKEDSVFLKSKAAEIKKEVEAKERIIQTLNSRIAENERNAAVNKQTIIELQRQAVQMQQEFSAMEMRVKSELVTTMDLTSMLSQFRKSMKMDSEAELKKLDELESEIKNRSSIVEETIQITRNRMDSGAFLDHATHSPSTTSTATTDH</sequence>
<keyword evidence="1" id="KW-0175">Coiled coil</keyword>
<dbReference type="OrthoDB" id="2439541at2759"/>
<dbReference type="Proteomes" id="UP000726737">
    <property type="component" value="Unassembled WGS sequence"/>
</dbReference>
<feature type="region of interest" description="Disordered" evidence="2">
    <location>
        <begin position="1"/>
        <end position="86"/>
    </location>
</feature>
<protein>
    <submittedName>
        <fullName evidence="3">Uncharacterized protein</fullName>
    </submittedName>
</protein>
<feature type="coiled-coil region" evidence="1">
    <location>
        <begin position="937"/>
        <end position="971"/>
    </location>
</feature>
<feature type="coiled-coil region" evidence="1">
    <location>
        <begin position="788"/>
        <end position="840"/>
    </location>
</feature>
<feature type="coiled-coil region" evidence="1">
    <location>
        <begin position="721"/>
        <end position="748"/>
    </location>
</feature>
<evidence type="ECO:0000256" key="1">
    <source>
        <dbReference type="SAM" id="Coils"/>
    </source>
</evidence>
<feature type="coiled-coil region" evidence="1">
    <location>
        <begin position="432"/>
        <end position="563"/>
    </location>
</feature>
<reference evidence="3" key="1">
    <citation type="journal article" date="2020" name="Fungal Divers.">
        <title>Resolving the Mortierellaceae phylogeny through synthesis of multi-gene phylogenetics and phylogenomics.</title>
        <authorList>
            <person name="Vandepol N."/>
            <person name="Liber J."/>
            <person name="Desiro A."/>
            <person name="Na H."/>
            <person name="Kennedy M."/>
            <person name="Barry K."/>
            <person name="Grigoriev I.V."/>
            <person name="Miller A.N."/>
            <person name="O'Donnell K."/>
            <person name="Stajich J.E."/>
            <person name="Bonito G."/>
        </authorList>
    </citation>
    <scope>NUCLEOTIDE SEQUENCE</scope>
    <source>
        <strain evidence="3">KOD948</strain>
    </source>
</reference>
<keyword evidence="4" id="KW-1185">Reference proteome</keyword>
<accession>A0A9P6PXK5</accession>
<evidence type="ECO:0000313" key="3">
    <source>
        <dbReference type="EMBL" id="KAG0256166.1"/>
    </source>
</evidence>
<feature type="compositionally biased region" description="Low complexity" evidence="2">
    <location>
        <begin position="173"/>
        <end position="183"/>
    </location>
</feature>
<comment type="caution">
    <text evidence="3">The sequence shown here is derived from an EMBL/GenBank/DDBJ whole genome shotgun (WGS) entry which is preliminary data.</text>
</comment>
<feature type="coiled-coil region" evidence="1">
    <location>
        <begin position="605"/>
        <end position="678"/>
    </location>
</feature>
<feature type="region of interest" description="Disordered" evidence="2">
    <location>
        <begin position="162"/>
        <end position="192"/>
    </location>
</feature>
<feature type="coiled-coil region" evidence="1">
    <location>
        <begin position="873"/>
        <end position="907"/>
    </location>
</feature>
<name>A0A9P6PXK5_9FUNG</name>
<organism evidence="3 4">
    <name type="scientific">Mortierella polycephala</name>
    <dbReference type="NCBI Taxonomy" id="41804"/>
    <lineage>
        <taxon>Eukaryota</taxon>
        <taxon>Fungi</taxon>
        <taxon>Fungi incertae sedis</taxon>
        <taxon>Mucoromycota</taxon>
        <taxon>Mortierellomycotina</taxon>
        <taxon>Mortierellomycetes</taxon>
        <taxon>Mortierellales</taxon>
        <taxon>Mortierellaceae</taxon>
        <taxon>Mortierella</taxon>
    </lineage>
</organism>
<gene>
    <name evidence="3" type="ORF">BG011_004723</name>
</gene>
<evidence type="ECO:0000313" key="4">
    <source>
        <dbReference type="Proteomes" id="UP000726737"/>
    </source>
</evidence>
<feature type="compositionally biased region" description="Basic residues" evidence="2">
    <location>
        <begin position="29"/>
        <end position="45"/>
    </location>
</feature>
<feature type="coiled-coil region" evidence="1">
    <location>
        <begin position="996"/>
        <end position="1231"/>
    </location>
</feature>
<dbReference type="AlphaFoldDB" id="A0A9P6PXK5"/>
<feature type="compositionally biased region" description="Low complexity" evidence="2">
    <location>
        <begin position="246"/>
        <end position="280"/>
    </location>
</feature>
<dbReference type="EMBL" id="JAAAJA010000313">
    <property type="protein sequence ID" value="KAG0256166.1"/>
    <property type="molecule type" value="Genomic_DNA"/>
</dbReference>
<feature type="region of interest" description="Disordered" evidence="2">
    <location>
        <begin position="222"/>
        <end position="291"/>
    </location>
</feature>
<proteinExistence type="predicted"/>